<organism evidence="1 2">
    <name type="scientific">Pedobacter heparinus (strain ATCC 13125 / DSM 2366 / CIP 104194 / JCM 7457 / NBRC 12017 / NCIMB 9290 / NRRL B-14731 / HIM 762-3)</name>
    <dbReference type="NCBI Taxonomy" id="485917"/>
    <lineage>
        <taxon>Bacteria</taxon>
        <taxon>Pseudomonadati</taxon>
        <taxon>Bacteroidota</taxon>
        <taxon>Sphingobacteriia</taxon>
        <taxon>Sphingobacteriales</taxon>
        <taxon>Sphingobacteriaceae</taxon>
        <taxon>Pedobacter</taxon>
    </lineage>
</organism>
<dbReference type="EMBL" id="CP001681">
    <property type="protein sequence ID" value="ACU06147.1"/>
    <property type="molecule type" value="Genomic_DNA"/>
</dbReference>
<proteinExistence type="predicted"/>
<protein>
    <submittedName>
        <fullName evidence="1">Uncharacterized protein</fullName>
    </submittedName>
</protein>
<evidence type="ECO:0000313" key="2">
    <source>
        <dbReference type="Proteomes" id="UP000000852"/>
    </source>
</evidence>
<dbReference type="KEGG" id="phe:Phep_3956"/>
<dbReference type="AlphaFoldDB" id="C6XVS2"/>
<keyword evidence="2" id="KW-1185">Reference proteome</keyword>
<name>C6XVS2_PEDHD</name>
<sequence length="127" mass="14540">MLINNSKFKEEGYTADELQPNAHKQMERKCLVISQTVKDGDFTLEEALQLYGVSLQVYTKYAAQIMVSELNAKLGELNSKKEELLLKVKIMHEAHKILFSTVDDQMPEVTEHYKHLSSTIKRAKVKA</sequence>
<dbReference type="HOGENOM" id="CLU_1968455_0_0_10"/>
<dbReference type="Proteomes" id="UP000000852">
    <property type="component" value="Chromosome"/>
</dbReference>
<dbReference type="RefSeq" id="WP_015809755.1">
    <property type="nucleotide sequence ID" value="NC_013061.1"/>
</dbReference>
<reference evidence="1 2" key="1">
    <citation type="journal article" date="2009" name="Stand. Genomic Sci.">
        <title>Complete genome sequence of Pedobacter heparinus type strain (HIM 762-3).</title>
        <authorList>
            <person name="Han C."/>
            <person name="Spring S."/>
            <person name="Lapidus A."/>
            <person name="Del Rio T.G."/>
            <person name="Tice H."/>
            <person name="Copeland A."/>
            <person name="Cheng J.F."/>
            <person name="Lucas S."/>
            <person name="Chen F."/>
            <person name="Nolan M."/>
            <person name="Bruce D."/>
            <person name="Goodwin L."/>
            <person name="Pitluck S."/>
            <person name="Ivanova N."/>
            <person name="Mavromatis K."/>
            <person name="Mikhailova N."/>
            <person name="Pati A."/>
            <person name="Chen A."/>
            <person name="Palaniappan K."/>
            <person name="Land M."/>
            <person name="Hauser L."/>
            <person name="Chang Y.J."/>
            <person name="Jeffries C.C."/>
            <person name="Saunders E."/>
            <person name="Chertkov O."/>
            <person name="Brettin T."/>
            <person name="Goker M."/>
            <person name="Rohde M."/>
            <person name="Bristow J."/>
            <person name="Eisen J.A."/>
            <person name="Markowitz V."/>
            <person name="Hugenholtz P."/>
            <person name="Kyrpides N.C."/>
            <person name="Klenk H.P."/>
            <person name="Detter J.C."/>
        </authorList>
    </citation>
    <scope>NUCLEOTIDE SEQUENCE [LARGE SCALE GENOMIC DNA]</scope>
    <source>
        <strain evidence="2">ATCC 13125 / DSM 2366 / CIP 104194 / JCM 7457 / NBRC 12017 / NCIMB 9290 / NRRL B-14731 / HIM 762-3</strain>
    </source>
</reference>
<accession>C6XVS2</accession>
<evidence type="ECO:0000313" key="1">
    <source>
        <dbReference type="EMBL" id="ACU06147.1"/>
    </source>
</evidence>
<dbReference type="OrthoDB" id="797652at2"/>
<gene>
    <name evidence="1" type="ordered locus">Phep_3956</name>
</gene>